<dbReference type="Pfam" id="PF13865">
    <property type="entry name" value="FoP_duplication"/>
    <property type="match status" value="1"/>
</dbReference>
<dbReference type="GO" id="GO:0003723">
    <property type="term" value="F:RNA binding"/>
    <property type="evidence" value="ECO:0007669"/>
    <property type="project" value="UniProtKB-KW"/>
</dbReference>
<evidence type="ECO:0000256" key="1">
    <source>
        <dbReference type="ARBA" id="ARBA00022884"/>
    </source>
</evidence>
<dbReference type="PANTHER" id="PTHR48426:SF1">
    <property type="entry name" value="CHROMATIN TARGET OF PRMT1 PROTEIN"/>
    <property type="match status" value="1"/>
</dbReference>
<protein>
    <recommendedName>
        <fullName evidence="3">Chromatin target of PRMT1 protein C-terminal domain-containing protein</fullName>
    </recommendedName>
</protein>
<evidence type="ECO:0000256" key="2">
    <source>
        <dbReference type="SAM" id="MobiDB-lite"/>
    </source>
</evidence>
<evidence type="ECO:0000313" key="4">
    <source>
        <dbReference type="EMBL" id="CAD7260622.1"/>
    </source>
</evidence>
<feature type="compositionally biased region" description="Low complexity" evidence="2">
    <location>
        <begin position="229"/>
        <end position="244"/>
    </location>
</feature>
<feature type="region of interest" description="Disordered" evidence="2">
    <location>
        <begin position="130"/>
        <end position="176"/>
    </location>
</feature>
<organism evidence="4">
    <name type="scientific">Timema shepardi</name>
    <name type="common">Walking stick</name>
    <dbReference type="NCBI Taxonomy" id="629360"/>
    <lineage>
        <taxon>Eukaryota</taxon>
        <taxon>Metazoa</taxon>
        <taxon>Ecdysozoa</taxon>
        <taxon>Arthropoda</taxon>
        <taxon>Hexapoda</taxon>
        <taxon>Insecta</taxon>
        <taxon>Pterygota</taxon>
        <taxon>Neoptera</taxon>
        <taxon>Polyneoptera</taxon>
        <taxon>Phasmatodea</taxon>
        <taxon>Timematodea</taxon>
        <taxon>Timematoidea</taxon>
        <taxon>Timematidae</taxon>
        <taxon>Timema</taxon>
    </lineage>
</organism>
<accession>A0A7R9AW26</accession>
<feature type="domain" description="Chromatin target of PRMT1 protein C-terminal" evidence="3">
    <location>
        <begin position="223"/>
        <end position="307"/>
    </location>
</feature>
<sequence>MASLVLTDNFENNLSRQEMMKKFVLKSATMMSLNERFTHLRRNNNPEYTVRNIRDANAQQMQASFKNRRLAQQMERRPAVMAALKLKKKSLRQRLGQPGVGTVKDRLNLALPSRARMVGVHGRVELLRGQGTRRGVGGGGLQGRSPLRRNSQGRGRGGVGRSLSRSGSVTNLKRSTSMSSLGRFSLAGGDNYRINTRGTRGVRGYRNTTGRAFRRGRGAVALQAGTSRGGNIRRNSRGNRYNQRGGRGGNIRRGVGGRGGRTLRGRGGRTPVPSKEELDLQLDQYMANTKSSLDRELDTYMKGANNLSWN</sequence>
<dbReference type="SMART" id="SM01218">
    <property type="entry name" value="FoP_duplication"/>
    <property type="match status" value="1"/>
</dbReference>
<dbReference type="PANTHER" id="PTHR48426">
    <property type="entry name" value="CHROMATIN TARGET OF PRMT1 PROTEIN"/>
    <property type="match status" value="1"/>
</dbReference>
<feature type="compositionally biased region" description="Gly residues" evidence="2">
    <location>
        <begin position="245"/>
        <end position="260"/>
    </location>
</feature>
<feature type="compositionally biased region" description="Low complexity" evidence="2">
    <location>
        <begin position="143"/>
        <end position="153"/>
    </location>
</feature>
<evidence type="ECO:0000259" key="3">
    <source>
        <dbReference type="SMART" id="SM01218"/>
    </source>
</evidence>
<keyword evidence="1" id="KW-0694">RNA-binding</keyword>
<dbReference type="EMBL" id="OC001770">
    <property type="protein sequence ID" value="CAD7260622.1"/>
    <property type="molecule type" value="Genomic_DNA"/>
</dbReference>
<dbReference type="InterPro" id="IPR025715">
    <property type="entry name" value="FoP_C"/>
</dbReference>
<dbReference type="AlphaFoldDB" id="A0A7R9AW26"/>
<gene>
    <name evidence="4" type="ORF">TSIB3V08_LOCUS4790</name>
</gene>
<proteinExistence type="predicted"/>
<reference evidence="4" key="1">
    <citation type="submission" date="2020-11" db="EMBL/GenBank/DDBJ databases">
        <authorList>
            <person name="Tran Van P."/>
        </authorList>
    </citation>
    <scope>NUCLEOTIDE SEQUENCE</scope>
</reference>
<feature type="compositionally biased region" description="Gly residues" evidence="2">
    <location>
        <begin position="132"/>
        <end position="142"/>
    </location>
</feature>
<name>A0A7R9AW26_TIMSH</name>
<dbReference type="InterPro" id="IPR052656">
    <property type="entry name" value="CTOP_PRMT1"/>
</dbReference>
<feature type="region of interest" description="Disordered" evidence="2">
    <location>
        <begin position="228"/>
        <end position="274"/>
    </location>
</feature>